<organism evidence="2 3">
    <name type="scientific">Yoonia litorea</name>
    <dbReference type="NCBI Taxonomy" id="1123755"/>
    <lineage>
        <taxon>Bacteria</taxon>
        <taxon>Pseudomonadati</taxon>
        <taxon>Pseudomonadota</taxon>
        <taxon>Alphaproteobacteria</taxon>
        <taxon>Rhodobacterales</taxon>
        <taxon>Paracoccaceae</taxon>
        <taxon>Yoonia</taxon>
    </lineage>
</organism>
<reference evidence="2 3" key="1">
    <citation type="submission" date="2016-10" db="EMBL/GenBank/DDBJ databases">
        <authorList>
            <person name="de Groot N.N."/>
        </authorList>
    </citation>
    <scope>NUCLEOTIDE SEQUENCE [LARGE SCALE GENOMIC DNA]</scope>
    <source>
        <strain evidence="2 3">DSM 29433</strain>
    </source>
</reference>
<sequence>MRRALLVFLAISVGLVLLLMAPRAFKDFSRHPLAGPTLDQLEYAEVSFLNGDLRLGGMMFLPDGEGPFPAAVLIRGSGPSRRDHTWYLIIAQELQSKGIAILLPDKRGSEQSGGDWRDTSLEELATDTEAAFRYATQVPAIDPQRIGLLGMSQGGWIAPVAASNNPDVSFVVSMSGAGVTTDEQLLFEEINNIEEIGTYRFVAKLVAPITVRGIKQRDTWRALAGFDPMMYWAKVYAPVFAAFGEGDRSVPVDESVQRFEALPYDITLRIYPDGGHGLTDPDTGRVQQSYLDDLIAFVSSATSQ</sequence>
<dbReference type="GO" id="GO:0006508">
    <property type="term" value="P:proteolysis"/>
    <property type="evidence" value="ECO:0007669"/>
    <property type="project" value="InterPro"/>
</dbReference>
<protein>
    <submittedName>
        <fullName evidence="2">Prolyl oligopeptidase family protein</fullName>
    </submittedName>
</protein>
<proteinExistence type="predicted"/>
<evidence type="ECO:0000313" key="2">
    <source>
        <dbReference type="EMBL" id="SFS01163.1"/>
    </source>
</evidence>
<feature type="domain" description="Peptidase S9 prolyl oligopeptidase catalytic" evidence="1">
    <location>
        <begin position="92"/>
        <end position="287"/>
    </location>
</feature>
<dbReference type="PANTHER" id="PTHR43265">
    <property type="entry name" value="ESTERASE ESTD"/>
    <property type="match status" value="1"/>
</dbReference>
<dbReference type="STRING" id="1123755.SAMN05444714_0389"/>
<dbReference type="SUPFAM" id="SSF53474">
    <property type="entry name" value="alpha/beta-Hydrolases"/>
    <property type="match status" value="1"/>
</dbReference>
<dbReference type="InterPro" id="IPR053145">
    <property type="entry name" value="AB_hydrolase_Est10"/>
</dbReference>
<dbReference type="PANTHER" id="PTHR43265:SF1">
    <property type="entry name" value="ESTERASE ESTD"/>
    <property type="match status" value="1"/>
</dbReference>
<dbReference type="GO" id="GO:0052689">
    <property type="term" value="F:carboxylic ester hydrolase activity"/>
    <property type="evidence" value="ECO:0007669"/>
    <property type="project" value="TreeGrafter"/>
</dbReference>
<name>A0A1I6LCJ3_9RHOB</name>
<evidence type="ECO:0000313" key="3">
    <source>
        <dbReference type="Proteomes" id="UP000198926"/>
    </source>
</evidence>
<dbReference type="Gene3D" id="3.40.50.1820">
    <property type="entry name" value="alpha/beta hydrolase"/>
    <property type="match status" value="1"/>
</dbReference>
<dbReference type="AlphaFoldDB" id="A0A1I6LCJ3"/>
<dbReference type="EMBL" id="FOZM01000001">
    <property type="protein sequence ID" value="SFS01163.1"/>
    <property type="molecule type" value="Genomic_DNA"/>
</dbReference>
<dbReference type="InterPro" id="IPR029058">
    <property type="entry name" value="AB_hydrolase_fold"/>
</dbReference>
<dbReference type="Proteomes" id="UP000198926">
    <property type="component" value="Unassembled WGS sequence"/>
</dbReference>
<dbReference type="RefSeq" id="WP_165606524.1">
    <property type="nucleotide sequence ID" value="NZ_FOZM01000001.1"/>
</dbReference>
<evidence type="ECO:0000259" key="1">
    <source>
        <dbReference type="Pfam" id="PF00326"/>
    </source>
</evidence>
<dbReference type="InterPro" id="IPR001375">
    <property type="entry name" value="Peptidase_S9_cat"/>
</dbReference>
<accession>A0A1I6LCJ3</accession>
<gene>
    <name evidence="2" type="ORF">SAMN05444714_0389</name>
</gene>
<dbReference type="Pfam" id="PF00326">
    <property type="entry name" value="Peptidase_S9"/>
    <property type="match status" value="1"/>
</dbReference>
<dbReference type="GO" id="GO:0008236">
    <property type="term" value="F:serine-type peptidase activity"/>
    <property type="evidence" value="ECO:0007669"/>
    <property type="project" value="InterPro"/>
</dbReference>
<keyword evidence="3" id="KW-1185">Reference proteome</keyword>